<dbReference type="NCBIfam" id="NF011650">
    <property type="entry name" value="PRK15068.1"/>
    <property type="match status" value="1"/>
</dbReference>
<dbReference type="SUPFAM" id="SSF53335">
    <property type="entry name" value="S-adenosyl-L-methionine-dependent methyltransferases"/>
    <property type="match status" value="1"/>
</dbReference>
<dbReference type="Pfam" id="PF08003">
    <property type="entry name" value="Methyltransf_9"/>
    <property type="match status" value="1"/>
</dbReference>
<dbReference type="GO" id="GO:0016765">
    <property type="term" value="F:transferase activity, transferring alkyl or aryl (other than methyl) groups"/>
    <property type="evidence" value="ECO:0007669"/>
    <property type="project" value="InterPro"/>
</dbReference>
<gene>
    <name evidence="3" type="ORF">MNB_SV-9-1471</name>
</gene>
<dbReference type="Gene3D" id="3.40.50.150">
    <property type="entry name" value="Vaccinia Virus protein VP39"/>
    <property type="match status" value="1"/>
</dbReference>
<dbReference type="AlphaFoldDB" id="A0A1W1C794"/>
<protein>
    <submittedName>
        <fullName evidence="3">tRNA (5-methoxyuridine) 34 synthase</fullName>
    </submittedName>
</protein>
<dbReference type="InterPro" id="IPR027555">
    <property type="entry name" value="Mo5U34_MeTrfas-like"/>
</dbReference>
<proteinExistence type="inferred from homology"/>
<dbReference type="InterPro" id="IPR029063">
    <property type="entry name" value="SAM-dependent_MTases_sf"/>
</dbReference>
<name>A0A1W1C794_9ZZZZ</name>
<dbReference type="GO" id="GO:0002098">
    <property type="term" value="P:tRNA wobble uridine modification"/>
    <property type="evidence" value="ECO:0007669"/>
    <property type="project" value="InterPro"/>
</dbReference>
<sequence length="312" mass="36611">MNIDEIRQERKKWLSWKNITPLQEALSTLPTHLEVSSISLDDEVSISFKSITQEDEDIIYKVAKRLKPWRKGPFRVSNTFIDSEWKSYIKYNLLKPYFNIENKIVADIGCNNGYYLFRMLEEKPKRLVGFDPSAIIYSQFQFINHFAKTDIIYELLGVEHIEYYEHRFDTIFCLGVLYHRADPIGMLKSIFKGLNNGGELILDTFMIDGDDEIVLTPKGRYSKIPNIYFIPTVNALKNWCYRAGFSEIEILDIKKTDLNEQRKTEWIDHQSLEDFLDPDDNNLTIEGYPAPKRVYIKALKEIKNKKSIKIAK</sequence>
<organism evidence="3">
    <name type="scientific">hydrothermal vent metagenome</name>
    <dbReference type="NCBI Taxonomy" id="652676"/>
    <lineage>
        <taxon>unclassified sequences</taxon>
        <taxon>metagenomes</taxon>
        <taxon>ecological metagenomes</taxon>
    </lineage>
</organism>
<dbReference type="InterPro" id="IPR010017">
    <property type="entry name" value="CmoB"/>
</dbReference>
<reference evidence="3" key="1">
    <citation type="submission" date="2016-10" db="EMBL/GenBank/DDBJ databases">
        <authorList>
            <person name="de Groot N.N."/>
        </authorList>
    </citation>
    <scope>NUCLEOTIDE SEQUENCE</scope>
</reference>
<accession>A0A1W1C794</accession>
<keyword evidence="2" id="KW-0819">tRNA processing</keyword>
<evidence type="ECO:0000256" key="2">
    <source>
        <dbReference type="ARBA" id="ARBA00022694"/>
    </source>
</evidence>
<dbReference type="NCBIfam" id="TIGR00452">
    <property type="entry name" value="tRNA 5-methoxyuridine(34)/uridine 5-oxyacetic acid(34) synthase CmoB"/>
    <property type="match status" value="1"/>
</dbReference>
<dbReference type="EMBL" id="FPHG01000048">
    <property type="protein sequence ID" value="SFV61551.1"/>
    <property type="molecule type" value="Genomic_DNA"/>
</dbReference>
<evidence type="ECO:0000313" key="3">
    <source>
        <dbReference type="EMBL" id="SFV61551.1"/>
    </source>
</evidence>
<dbReference type="CDD" id="cd02440">
    <property type="entry name" value="AdoMet_MTases"/>
    <property type="match status" value="1"/>
</dbReference>
<keyword evidence="1" id="KW-0808">Transferase</keyword>
<evidence type="ECO:0000256" key="1">
    <source>
        <dbReference type="ARBA" id="ARBA00022679"/>
    </source>
</evidence>
<dbReference type="HAMAP" id="MF_01590">
    <property type="entry name" value="tRNA_carboxymethyltr_CmoB"/>
    <property type="match status" value="1"/>
</dbReference>